<evidence type="ECO:0000259" key="1">
    <source>
        <dbReference type="PROSITE" id="PS51449"/>
    </source>
</evidence>
<dbReference type="Pfam" id="PF00919">
    <property type="entry name" value="UPF0004"/>
    <property type="match status" value="1"/>
</dbReference>
<feature type="domain" description="MTTase N-terminal" evidence="1">
    <location>
        <begin position="14"/>
        <end position="129"/>
    </location>
</feature>
<dbReference type="GO" id="GO:0035599">
    <property type="term" value="F:aspartic acid methylthiotransferase activity"/>
    <property type="evidence" value="ECO:0007669"/>
    <property type="project" value="TreeGrafter"/>
</dbReference>
<dbReference type="GO" id="GO:0051539">
    <property type="term" value="F:4 iron, 4 sulfur cluster binding"/>
    <property type="evidence" value="ECO:0007669"/>
    <property type="project" value="UniProtKB-KW"/>
</dbReference>
<dbReference type="PANTHER" id="PTHR43837:SF1">
    <property type="entry name" value="RIBOSOMAL PROTEIN US12 METHYLTHIOTRANSFERASE RIMO"/>
    <property type="match status" value="1"/>
</dbReference>
<name>A0A382XSX2_9ZZZZ</name>
<gene>
    <name evidence="2" type="ORF">METZ01_LOCUS427081</name>
</gene>
<dbReference type="InterPro" id="IPR005840">
    <property type="entry name" value="Ribosomal_uS12_MeSTrfase_RimO"/>
</dbReference>
<dbReference type="PROSITE" id="PS51449">
    <property type="entry name" value="MTTASE_N"/>
    <property type="match status" value="1"/>
</dbReference>
<dbReference type="InterPro" id="IPR013848">
    <property type="entry name" value="Methylthiotransferase_N"/>
</dbReference>
<reference evidence="2" key="1">
    <citation type="submission" date="2018-05" db="EMBL/GenBank/DDBJ databases">
        <authorList>
            <person name="Lanie J.A."/>
            <person name="Ng W.-L."/>
            <person name="Kazmierczak K.M."/>
            <person name="Andrzejewski T.M."/>
            <person name="Davidsen T.M."/>
            <person name="Wayne K.J."/>
            <person name="Tettelin H."/>
            <person name="Glass J.I."/>
            <person name="Rusch D."/>
            <person name="Podicherti R."/>
            <person name="Tsui H.-C.T."/>
            <person name="Winkler M.E."/>
        </authorList>
    </citation>
    <scope>NUCLEOTIDE SEQUENCE</scope>
</reference>
<dbReference type="EMBL" id="UINC01170267">
    <property type="protein sequence ID" value="SVD74227.1"/>
    <property type="molecule type" value="Genomic_DNA"/>
</dbReference>
<evidence type="ECO:0000313" key="2">
    <source>
        <dbReference type="EMBL" id="SVD74227.1"/>
    </source>
</evidence>
<dbReference type="GO" id="GO:0046872">
    <property type="term" value="F:metal ion binding"/>
    <property type="evidence" value="ECO:0007669"/>
    <property type="project" value="UniProtKB-KW"/>
</dbReference>
<dbReference type="InterPro" id="IPR038135">
    <property type="entry name" value="Methylthiotransferase_N_sf"/>
</dbReference>
<protein>
    <recommendedName>
        <fullName evidence="1">MTTase N-terminal domain-containing protein</fullName>
    </recommendedName>
</protein>
<dbReference type="AlphaFoldDB" id="A0A382XSX2"/>
<dbReference type="GO" id="GO:0005829">
    <property type="term" value="C:cytosol"/>
    <property type="evidence" value="ECO:0007669"/>
    <property type="project" value="TreeGrafter"/>
</dbReference>
<proteinExistence type="predicted"/>
<feature type="non-terminal residue" evidence="2">
    <location>
        <position position="129"/>
    </location>
</feature>
<feature type="non-terminal residue" evidence="2">
    <location>
        <position position="1"/>
    </location>
</feature>
<organism evidence="2">
    <name type="scientific">marine metagenome</name>
    <dbReference type="NCBI Taxonomy" id="408172"/>
    <lineage>
        <taxon>unclassified sequences</taxon>
        <taxon>metagenomes</taxon>
        <taxon>ecological metagenomes</taxon>
    </lineage>
</organism>
<sequence length="129" mass="13875">VARSSQRNAVAAPTRVGLISLGCAKNLVDAEVMLGSLMADGLEITNEPAEADALIVNTCSFIDTAQEESVDTILESAEYREAKRPGQALIVSGCLPQRFRKELPKLMPEVDAFMGVDQIADVSRIVREA</sequence>
<dbReference type="Gene3D" id="3.40.50.12160">
    <property type="entry name" value="Methylthiotransferase, N-terminal domain"/>
    <property type="match status" value="1"/>
</dbReference>
<dbReference type="PANTHER" id="PTHR43837">
    <property type="entry name" value="RIBOSOMAL PROTEIN S12 METHYLTHIOTRANSFERASE RIMO"/>
    <property type="match status" value="1"/>
</dbReference>
<accession>A0A382XSX2</accession>